<accession>A0A1I5JTJ4</accession>
<evidence type="ECO:0000313" key="1">
    <source>
        <dbReference type="EMBL" id="NZA38860.1"/>
    </source>
</evidence>
<dbReference type="Proteomes" id="UP000586254">
    <property type="component" value="Unassembled WGS sequence"/>
</dbReference>
<reference evidence="1 2" key="1">
    <citation type="submission" date="2020-07" db="EMBL/GenBank/DDBJ databases">
        <title>Organ Donor 1.</title>
        <authorList>
            <person name="Marsh A.J."/>
            <person name="Azcarate-Peril M.A."/>
        </authorList>
    </citation>
    <scope>NUCLEOTIDE SEQUENCE [LARGE SCALE GENOMIC DNA]</scope>
    <source>
        <strain evidence="1 2">AMC0717</strain>
    </source>
</reference>
<dbReference type="InterPro" id="IPR029058">
    <property type="entry name" value="AB_hydrolase_fold"/>
</dbReference>
<name>A0A1I5JTJ4_9FIRM</name>
<dbReference type="RefSeq" id="WP_090412956.1">
    <property type="nucleotide sequence ID" value="NZ_DBGDOQ010000030.1"/>
</dbReference>
<dbReference type="EMBL" id="JACCKS010000013">
    <property type="protein sequence ID" value="NZA38860.1"/>
    <property type="molecule type" value="Genomic_DNA"/>
</dbReference>
<proteinExistence type="predicted"/>
<comment type="caution">
    <text evidence="1">The sequence shown here is derived from an EMBL/GenBank/DDBJ whole genome shotgun (WGS) entry which is preliminary data.</text>
</comment>
<dbReference type="AlphaFoldDB" id="A0A1I5JTJ4"/>
<evidence type="ECO:0000313" key="2">
    <source>
        <dbReference type="Proteomes" id="UP000586254"/>
    </source>
</evidence>
<dbReference type="Pfam" id="PF11288">
    <property type="entry name" value="DUF3089"/>
    <property type="match status" value="1"/>
</dbReference>
<gene>
    <name evidence="1" type="ORF">H0N91_12165</name>
</gene>
<protein>
    <submittedName>
        <fullName evidence="1">DUF3089 domain-containing protein</fullName>
    </submittedName>
</protein>
<dbReference type="SUPFAM" id="SSF53474">
    <property type="entry name" value="alpha/beta-Hydrolases"/>
    <property type="match status" value="1"/>
</dbReference>
<dbReference type="InterPro" id="IPR021440">
    <property type="entry name" value="DUF3089"/>
</dbReference>
<organism evidence="1 2">
    <name type="scientific">Eubacterium callanderi</name>
    <dbReference type="NCBI Taxonomy" id="53442"/>
    <lineage>
        <taxon>Bacteria</taxon>
        <taxon>Bacillati</taxon>
        <taxon>Bacillota</taxon>
        <taxon>Clostridia</taxon>
        <taxon>Eubacteriales</taxon>
        <taxon>Eubacteriaceae</taxon>
        <taxon>Eubacterium</taxon>
    </lineage>
</organism>
<sequence length="334" mass="38290">MKLSSIKAPDYRQLKNWAASPHKPSPSDLVPSFLSEEDFNKTADVFFIHPTTYLCQRHGRCSIMLDRTEVNRMRARANDEPWNSDTDDTALNAFTDQGTIRMQASAFNRCARVFAPRYRQAHVKAFFLKPSDAVQAAFDMAYSDIRNAFSYYLEHENNGRPVIIAGHSQGSFHGLRLLREFFDGTSLQRQLVCAYLPGFQIPHNHFRQLPFANTPEMTGGYLGWRSYQRGTVPEDLPAERGDSLCVNPFIWNDTIFKISLGKKEYGIEDCTHLMPQGMAATIEPRTGVLLVDLPDTAPEKMKRHQNLHLYDYSLFWLCIRENAALRIQSFIDKQ</sequence>